<keyword evidence="1" id="KW-1133">Transmembrane helix</keyword>
<dbReference type="AlphaFoldDB" id="A0A516ISL4"/>
<dbReference type="KEGG" id="sxa:FMM02_07505"/>
<evidence type="ECO:0000313" key="2">
    <source>
        <dbReference type="EMBL" id="QDP19814.1"/>
    </source>
</evidence>
<organism evidence="2 3">
    <name type="scientific">Sphingomonas xanthus</name>
    <dbReference type="NCBI Taxonomy" id="2594473"/>
    <lineage>
        <taxon>Bacteria</taxon>
        <taxon>Pseudomonadati</taxon>
        <taxon>Pseudomonadota</taxon>
        <taxon>Alphaproteobacteria</taxon>
        <taxon>Sphingomonadales</taxon>
        <taxon>Sphingomonadaceae</taxon>
        <taxon>Sphingomonas</taxon>
    </lineage>
</organism>
<gene>
    <name evidence="2" type="ORF">FMM02_07505</name>
</gene>
<dbReference type="EMBL" id="CP041659">
    <property type="protein sequence ID" value="QDP19814.1"/>
    <property type="molecule type" value="Genomic_DNA"/>
</dbReference>
<accession>A0A516ISL4</accession>
<dbReference type="OrthoDB" id="7574366at2"/>
<feature type="transmembrane region" description="Helical" evidence="1">
    <location>
        <begin position="21"/>
        <end position="40"/>
    </location>
</feature>
<keyword evidence="3" id="KW-1185">Reference proteome</keyword>
<reference evidence="2 3" key="1">
    <citation type="submission" date="2019-07" db="EMBL/GenBank/DDBJ databases">
        <title>Sphingomonas AE3 Genome sequencing and assembly.</title>
        <authorList>
            <person name="Kim H."/>
        </authorList>
    </citation>
    <scope>NUCLEOTIDE SEQUENCE [LARGE SCALE GENOMIC DNA]</scope>
    <source>
        <strain evidence="2 3">AE3</strain>
    </source>
</reference>
<keyword evidence="1" id="KW-0472">Membrane</keyword>
<dbReference type="Proteomes" id="UP000321857">
    <property type="component" value="Chromosome"/>
</dbReference>
<feature type="transmembrane region" description="Helical" evidence="1">
    <location>
        <begin position="46"/>
        <end position="66"/>
    </location>
</feature>
<proteinExistence type="predicted"/>
<name>A0A516ISL4_9SPHN</name>
<dbReference type="RefSeq" id="WP_147494263.1">
    <property type="nucleotide sequence ID" value="NZ_CP041659.1"/>
</dbReference>
<keyword evidence="1" id="KW-0812">Transmembrane</keyword>
<evidence type="ECO:0000256" key="1">
    <source>
        <dbReference type="SAM" id="Phobius"/>
    </source>
</evidence>
<sequence length="75" mass="8400">MTDNNEALWRKRFQLFSAVRLIGLLTVLLGVAIALTDLLRPGGWPLIGGVLIAVGFIDALIVPSLLRKMWEREDR</sequence>
<protein>
    <submittedName>
        <fullName evidence="2">Uncharacterized protein</fullName>
    </submittedName>
</protein>
<evidence type="ECO:0000313" key="3">
    <source>
        <dbReference type="Proteomes" id="UP000321857"/>
    </source>
</evidence>